<gene>
    <name evidence="2" type="ORF">SAMN04487907_101689</name>
</gene>
<organism evidence="2 3">
    <name type="scientific">Zunongwangia mangrovi</name>
    <dbReference type="NCBI Taxonomy" id="1334022"/>
    <lineage>
        <taxon>Bacteria</taxon>
        <taxon>Pseudomonadati</taxon>
        <taxon>Bacteroidota</taxon>
        <taxon>Flavobacteriia</taxon>
        <taxon>Flavobacteriales</taxon>
        <taxon>Flavobacteriaceae</taxon>
        <taxon>Zunongwangia</taxon>
    </lineage>
</organism>
<evidence type="ECO:0000259" key="1">
    <source>
        <dbReference type="Pfam" id="PF00561"/>
    </source>
</evidence>
<accession>A0A1I1DYQ6</accession>
<dbReference type="Proteomes" id="UP000199438">
    <property type="component" value="Unassembled WGS sequence"/>
</dbReference>
<dbReference type="InterPro" id="IPR000073">
    <property type="entry name" value="AB_hydrolase_1"/>
</dbReference>
<keyword evidence="3" id="KW-1185">Reference proteome</keyword>
<dbReference type="EMBL" id="FOKV01000001">
    <property type="protein sequence ID" value="SFB79937.1"/>
    <property type="molecule type" value="Genomic_DNA"/>
</dbReference>
<dbReference type="STRING" id="1334022.SAMN04487907_101689"/>
<proteinExistence type="predicted"/>
<name>A0A1I1DYQ6_9FLAO</name>
<protein>
    <submittedName>
        <fullName evidence="2">Pimeloyl-ACP methyl ester carboxylesterase</fullName>
    </submittedName>
</protein>
<dbReference type="AlphaFoldDB" id="A0A1I1DYQ6"/>
<dbReference type="InterPro" id="IPR029058">
    <property type="entry name" value="AB_hydrolase_fold"/>
</dbReference>
<dbReference type="Gene3D" id="3.40.50.1820">
    <property type="entry name" value="alpha/beta hydrolase"/>
    <property type="match status" value="1"/>
</dbReference>
<reference evidence="3" key="1">
    <citation type="submission" date="2016-10" db="EMBL/GenBank/DDBJ databases">
        <authorList>
            <person name="Varghese N."/>
            <person name="Submissions S."/>
        </authorList>
    </citation>
    <scope>NUCLEOTIDE SEQUENCE [LARGE SCALE GENOMIC DNA]</scope>
    <source>
        <strain evidence="3">DSM 24499</strain>
    </source>
</reference>
<dbReference type="PRINTS" id="PR00111">
    <property type="entry name" value="ABHYDROLASE"/>
</dbReference>
<dbReference type="RefSeq" id="WP_245758561.1">
    <property type="nucleotide sequence ID" value="NZ_FOKV01000001.1"/>
</dbReference>
<dbReference type="PANTHER" id="PTHR43798">
    <property type="entry name" value="MONOACYLGLYCEROL LIPASE"/>
    <property type="match status" value="1"/>
</dbReference>
<evidence type="ECO:0000313" key="3">
    <source>
        <dbReference type="Proteomes" id="UP000199438"/>
    </source>
</evidence>
<evidence type="ECO:0000313" key="2">
    <source>
        <dbReference type="EMBL" id="SFB79937.1"/>
    </source>
</evidence>
<feature type="domain" description="AB hydrolase-1" evidence="1">
    <location>
        <begin position="19"/>
        <end position="244"/>
    </location>
</feature>
<dbReference type="InterPro" id="IPR050266">
    <property type="entry name" value="AB_hydrolase_sf"/>
</dbReference>
<dbReference type="SUPFAM" id="SSF53474">
    <property type="entry name" value="alpha/beta-Hydrolases"/>
    <property type="match status" value="1"/>
</dbReference>
<sequence length="256" mass="28824">MKIQHKNTQIKFTSKGKSNPLILLHGFLETEEIWRDYQELLSKNRQVITIDLLGHGKTGNISEVHSMESMADAVIEVLDHLKIEKASFAGHSMGGYVIMEILKRYPEKISKIGLINSTPAEDTPEKKENRDRVANLVAKNKSAFVSMAISNLLTAENNKKFKPEIEILKNEAQKMSSESIIAATLGMKNRLDSTEAFEQFEGDKFIVVGKQDPVLDVENTIKLGKKTSAKIIEFPDGHLSFIENRDLLLQFLQSKI</sequence>
<dbReference type="Pfam" id="PF00561">
    <property type="entry name" value="Abhydrolase_1"/>
    <property type="match status" value="1"/>
</dbReference>